<accession>A0A2T7PYT9</accession>
<sequence>MHNHLSSPSNWRAGRVRGLSENKPTHTQTNKPTRGGKEVKTQARWACVVCACIRLLPHTSLPAHQRKEALAKVRRSQRPHVTFGPRKGVVCRPQTAPPTPPHAPTNCDVRKTRSGARRTSSHAHTAEGQSRWKEGWKNAGGEVRVGGGEEGAREENCMKNNRKWCIGWMVTFTLGVCATSVWRMRRGRRVGLVGVEEGFMGCGRSLQICLLPLSLLAAAISVRRQRLEIRTYNASLLRCHGVLHTAQRYHG</sequence>
<name>A0A2T7PYT9_POMCA</name>
<keyword evidence="2" id="KW-0472">Membrane</keyword>
<keyword evidence="2" id="KW-0812">Transmembrane</keyword>
<feature type="region of interest" description="Disordered" evidence="1">
    <location>
        <begin position="82"/>
        <end position="133"/>
    </location>
</feature>
<dbReference type="AlphaFoldDB" id="A0A2T7PYT9"/>
<keyword evidence="4" id="KW-1185">Reference proteome</keyword>
<feature type="transmembrane region" description="Helical" evidence="2">
    <location>
        <begin position="165"/>
        <end position="184"/>
    </location>
</feature>
<protein>
    <submittedName>
        <fullName evidence="3">Uncharacterized protein</fullName>
    </submittedName>
</protein>
<reference evidence="3 4" key="1">
    <citation type="submission" date="2018-04" db="EMBL/GenBank/DDBJ databases">
        <title>The genome of golden apple snail Pomacea canaliculata provides insight into stress tolerance and invasive adaptation.</title>
        <authorList>
            <person name="Liu C."/>
            <person name="Liu B."/>
            <person name="Ren Y."/>
            <person name="Zhang Y."/>
            <person name="Wang H."/>
            <person name="Li S."/>
            <person name="Jiang F."/>
            <person name="Yin L."/>
            <person name="Zhang G."/>
            <person name="Qian W."/>
            <person name="Fan W."/>
        </authorList>
    </citation>
    <scope>NUCLEOTIDE SEQUENCE [LARGE SCALE GENOMIC DNA]</scope>
    <source>
        <strain evidence="3">SZHN2017</strain>
        <tissue evidence="3">Muscle</tissue>
    </source>
</reference>
<keyword evidence="2" id="KW-1133">Transmembrane helix</keyword>
<feature type="transmembrane region" description="Helical" evidence="2">
    <location>
        <begin position="204"/>
        <end position="222"/>
    </location>
</feature>
<evidence type="ECO:0000313" key="3">
    <source>
        <dbReference type="EMBL" id="PVD38596.1"/>
    </source>
</evidence>
<feature type="compositionally biased region" description="Polar residues" evidence="1">
    <location>
        <begin position="1"/>
        <end position="10"/>
    </location>
</feature>
<feature type="region of interest" description="Disordered" evidence="1">
    <location>
        <begin position="1"/>
        <end position="40"/>
    </location>
</feature>
<feature type="compositionally biased region" description="Basic residues" evidence="1">
    <location>
        <begin position="112"/>
        <end position="121"/>
    </location>
</feature>
<dbReference type="EMBL" id="PZQS01000001">
    <property type="protein sequence ID" value="PVD38596.1"/>
    <property type="molecule type" value="Genomic_DNA"/>
</dbReference>
<comment type="caution">
    <text evidence="3">The sequence shown here is derived from an EMBL/GenBank/DDBJ whole genome shotgun (WGS) entry which is preliminary data.</text>
</comment>
<evidence type="ECO:0000256" key="2">
    <source>
        <dbReference type="SAM" id="Phobius"/>
    </source>
</evidence>
<proteinExistence type="predicted"/>
<gene>
    <name evidence="3" type="ORF">C0Q70_01212</name>
</gene>
<organism evidence="3 4">
    <name type="scientific">Pomacea canaliculata</name>
    <name type="common">Golden apple snail</name>
    <dbReference type="NCBI Taxonomy" id="400727"/>
    <lineage>
        <taxon>Eukaryota</taxon>
        <taxon>Metazoa</taxon>
        <taxon>Spiralia</taxon>
        <taxon>Lophotrochozoa</taxon>
        <taxon>Mollusca</taxon>
        <taxon>Gastropoda</taxon>
        <taxon>Caenogastropoda</taxon>
        <taxon>Architaenioglossa</taxon>
        <taxon>Ampullarioidea</taxon>
        <taxon>Ampullariidae</taxon>
        <taxon>Pomacea</taxon>
    </lineage>
</organism>
<dbReference type="Proteomes" id="UP000245119">
    <property type="component" value="Linkage Group LG1"/>
</dbReference>
<evidence type="ECO:0000256" key="1">
    <source>
        <dbReference type="SAM" id="MobiDB-lite"/>
    </source>
</evidence>
<evidence type="ECO:0000313" key="4">
    <source>
        <dbReference type="Proteomes" id="UP000245119"/>
    </source>
</evidence>